<dbReference type="Pfam" id="PF02985">
    <property type="entry name" value="HEAT"/>
    <property type="match status" value="1"/>
</dbReference>
<dbReference type="InterPro" id="IPR021843">
    <property type="entry name" value="PSME4_C"/>
</dbReference>
<evidence type="ECO:0000256" key="9">
    <source>
        <dbReference type="SAM" id="MobiDB-lite"/>
    </source>
</evidence>
<dbReference type="SUPFAM" id="SSF48371">
    <property type="entry name" value="ARM repeat"/>
    <property type="match status" value="2"/>
</dbReference>
<dbReference type="Pfam" id="PF16507">
    <property type="entry name" value="HEAT_PSME4_mid"/>
    <property type="match status" value="1"/>
</dbReference>
<keyword evidence="5" id="KW-0677">Repeat</keyword>
<keyword evidence="4" id="KW-0963">Cytoplasm</keyword>
<dbReference type="InParanoid" id="A0A286UQL1"/>
<evidence type="ECO:0000259" key="12">
    <source>
        <dbReference type="Pfam" id="PF23096"/>
    </source>
</evidence>
<dbReference type="InterPro" id="IPR032430">
    <property type="entry name" value="Blm10_mid"/>
</dbReference>
<proteinExistence type="inferred from homology"/>
<reference evidence="13 14" key="1">
    <citation type="journal article" date="2017" name="Mol. Ecol.">
        <title>Comparative and population genomic landscape of Phellinus noxius: A hypervariable fungus causing root rot in trees.</title>
        <authorList>
            <person name="Chung C.L."/>
            <person name="Lee T.J."/>
            <person name="Akiba M."/>
            <person name="Lee H.H."/>
            <person name="Kuo T.H."/>
            <person name="Liu D."/>
            <person name="Ke H.M."/>
            <person name="Yokoi T."/>
            <person name="Roa M.B."/>
            <person name="Lu M.J."/>
            <person name="Chang Y.Y."/>
            <person name="Ann P.J."/>
            <person name="Tsai J.N."/>
            <person name="Chen C.Y."/>
            <person name="Tzean S.S."/>
            <person name="Ota Y."/>
            <person name="Hattori T."/>
            <person name="Sahashi N."/>
            <person name="Liou R.F."/>
            <person name="Kikuchi T."/>
            <person name="Tsai I.J."/>
        </authorList>
    </citation>
    <scope>NUCLEOTIDE SEQUENCE [LARGE SCALE GENOMIC DNA]</scope>
    <source>
        <strain evidence="13 14">FFPRI411160</strain>
    </source>
</reference>
<feature type="domain" description="Proteasome activator Blm10 middle HEAT repeats region" evidence="11">
    <location>
        <begin position="457"/>
        <end position="1006"/>
    </location>
</feature>
<dbReference type="Proteomes" id="UP000217199">
    <property type="component" value="Unassembled WGS sequence"/>
</dbReference>
<dbReference type="InterPro" id="IPR011989">
    <property type="entry name" value="ARM-like"/>
</dbReference>
<organism evidence="13 14">
    <name type="scientific">Pyrrhoderma noxium</name>
    <dbReference type="NCBI Taxonomy" id="2282107"/>
    <lineage>
        <taxon>Eukaryota</taxon>
        <taxon>Fungi</taxon>
        <taxon>Dikarya</taxon>
        <taxon>Basidiomycota</taxon>
        <taxon>Agaricomycotina</taxon>
        <taxon>Agaricomycetes</taxon>
        <taxon>Hymenochaetales</taxon>
        <taxon>Hymenochaetaceae</taxon>
        <taxon>Pyrrhoderma</taxon>
    </lineage>
</organism>
<dbReference type="GO" id="GO:0010499">
    <property type="term" value="P:proteasomal ubiquitin-independent protein catabolic process"/>
    <property type="evidence" value="ECO:0007669"/>
    <property type="project" value="TreeGrafter"/>
</dbReference>
<evidence type="ECO:0000256" key="4">
    <source>
        <dbReference type="ARBA" id="ARBA00022490"/>
    </source>
</evidence>
<evidence type="ECO:0000313" key="14">
    <source>
        <dbReference type="Proteomes" id="UP000217199"/>
    </source>
</evidence>
<comment type="similarity">
    <text evidence="3">Belongs to the BLM10 family.</text>
</comment>
<dbReference type="GO" id="GO:0016607">
    <property type="term" value="C:nuclear speck"/>
    <property type="evidence" value="ECO:0007669"/>
    <property type="project" value="UniProtKB-SubCell"/>
</dbReference>
<evidence type="ECO:0000256" key="3">
    <source>
        <dbReference type="ARBA" id="ARBA00005739"/>
    </source>
</evidence>
<evidence type="ECO:0000256" key="8">
    <source>
        <dbReference type="ARBA" id="ARBA00023242"/>
    </source>
</evidence>
<feature type="region of interest" description="Disordered" evidence="9">
    <location>
        <begin position="293"/>
        <end position="323"/>
    </location>
</feature>
<name>A0A286UQL1_9AGAM</name>
<gene>
    <name evidence="13" type="ORF">PNOK_0183300</name>
</gene>
<dbReference type="Pfam" id="PF23096">
    <property type="entry name" value="HEAT_PSME4"/>
    <property type="match status" value="1"/>
</dbReference>
<evidence type="ECO:0000256" key="7">
    <source>
        <dbReference type="ARBA" id="ARBA00023204"/>
    </source>
</evidence>
<dbReference type="OrthoDB" id="17907at2759"/>
<keyword evidence="6" id="KW-0227">DNA damage</keyword>
<dbReference type="InterPro" id="IPR016024">
    <property type="entry name" value="ARM-type_fold"/>
</dbReference>
<dbReference type="GO" id="GO:0006281">
    <property type="term" value="P:DNA repair"/>
    <property type="evidence" value="ECO:0007669"/>
    <property type="project" value="UniProtKB-KW"/>
</dbReference>
<evidence type="ECO:0000256" key="5">
    <source>
        <dbReference type="ARBA" id="ARBA00022737"/>
    </source>
</evidence>
<keyword evidence="8" id="KW-0539">Nucleus</keyword>
<accession>A0A286UQL1</accession>
<keyword evidence="7" id="KW-0234">DNA repair</keyword>
<feature type="domain" description="Proteasome activator complex subunit 4-like HEAT repeat-like" evidence="12">
    <location>
        <begin position="1502"/>
        <end position="1654"/>
    </location>
</feature>
<sequence length="2037" mass="233159">MSSKNLQHLNLATLSLNDSIHNTHTNKSPSSCNGYVLDSTSHNNISLPDDIEKAPTDDPPMKRLRTYVKSLPYSVESNAHMQKMLDFFITRLVQSVIAKDFDSGFIQWDSMLAYWVSLKYPIPKEKRVGLVKLYYEVATMPGMPTNIMAVAAEGLNVFTRSKAKLSIDDLRLPWKPIYNLLSKELFLSRRKFEINQLPAYMGYITDSSRRFFHPAAIDEMLETFLPLMNGTNLNSILAAEYYLLAFLPQSHPQSYLPMLFRIWESVNSYNFDERMLGFLAQLSVMHVDPSVSDPERITSLPDDARSQDEGRPSWDKSDLKSSSGHWTGIHKDVGIFTEDEWNLIMVKCLASMEISLADTGSLTTGPSVDNQAGFEIGRLRKSTWRIYSLARIIVYSMQPDGIPVPPSGISTPFSPGHMTPDPGAHSLGDYLSSPLGKKPRAQKMRTYLAGSKALDSLARMIMSTESFFHPNNSGTWTADLTAFIKYVVYEFNKRWFEEQEPDCKTPTHRRLTRQMKRELVKCLRTVALLAMFSRDSTTVSNVQSCLKSMTVMEPDLILHPILERAIPSLEALVETQRTTAVIKALGAVALAFVSRDIYAPGAKHLVQILELLIPGIDLNDPSKTLCTTAFLVEISQHIQFGDLTTVDLGPQSATDTQSPEETRRMRIETPNGAKPSIRFEETDMSDDLDFDLEGDTRLTNDEEDALLRESTSSFADWISNFIRRVTLLLDNLPEEGPDGSSRGSETEIQVIDAVAGACSQICVHLSEPLFDLVLNMVYDYASTNVRSNAVRAIHQLVECMANANPRKTLAKFMPFCVRNIRTELEHGASSLRTTSMSNPIPSDATLHWNLAILRGAMHNDGAEVIKYKKELVELFIMLRDKTFSKRGYSWSGKLLSSVLLTITHTYPLENRFVNPDEWNSEDFRRNHYQYWGKLYLPEDIKMSWHVPSDEEIEFALTLFRDYVEPTLGMLEHLLETPSESRDSVWRNDFCRYMTVVRNAFAGTPTLVQERHTMEQLKKEFETSDIYHEAHEMIGHIEPLKSCFVFTDPADSRYGYIVDLRKKFGRFLKNASASLRQQGEENTVDAVHILIRAIRTYALEYGDSRDSYYSQSEQYATEIGLSRLYAKQKAWPRAVLVRRIRRYHAARLRWNSIERLRGELEDELIDEIVEWSMWHYSTVRESAQSLLNQFCATFDGVRRRCLPKFIENIAPGDENNRNDRMKGALYSLNMPILTKYALQEPAFRILFLKAMFNCQSYIDPSLQDCASALVDSCIGNVFEPNTIVYSLDTSLMDQASKNLERLLEPGLRDEKLVKRVEDLRIFRVNLTNKTVKLTVDTLLEIANTSNTHWRYAIVALRFLRTLIRKDEPLSADHMKYFLEMTTDAHPSLRYYGQRAVMKSLRYVKLRTFAREPLDIAREQNHNPLRVKVEIKSLSKNFNSTYLEGFKRPLDLLRAVAEPLLQDKAPEGWLAWPKTTDLFLAAPAGDSMFKPWETASQGMVTAVREVALTKEYWTKLSGHFAEENHADVATQDNISCVKSIFQILEEEPLEYFRPALEKLVGEIDQNKQRAVAELVAGVIGGSKHWPMDAQERLWEWLTPLFPKILGSTVKSDTLLIWTSFLEYLFFSRDPRRIQPLVDYVLESFKSCDFNAEQSFNAVKTASFARAFYEETGWRSSVWMDDIVGRYWQELNNEHDEIRAYIADALEFSTKIKWEPNLSLPKPEVFVRECRVQPPEFDIMGIRGAYHAGHVKELVANFKVWREERLPGSRAFQSKYDRVGIMVCKWLYQTVHDIQASSAFDYILPLMPELFRFSEVNDNDDLSRRANNLLVRMCGVVPPRPLVDPIIDAIFDAIKTSPSWRVRLKALPLLQIFYFRQFVLISETKVLEILEMICRCLDDENIEVREMAATTLSGIIRVSPRYGIITLKDRFVRLIRSHELPPRSSPNYAFALRKRHAAILGICALVDSFPYTVEKWMPALLTDVLAEHTYDPAPVSSAVRKCASSFKKTHQDTWHEDSLRFSEDQLSALSTLLTGSSYYA</sequence>
<dbReference type="InterPro" id="IPR000357">
    <property type="entry name" value="HEAT"/>
</dbReference>
<feature type="compositionally biased region" description="Basic and acidic residues" evidence="9">
    <location>
        <begin position="302"/>
        <end position="319"/>
    </location>
</feature>
<dbReference type="InterPro" id="IPR035309">
    <property type="entry name" value="PSME4"/>
</dbReference>
<evidence type="ECO:0000256" key="1">
    <source>
        <dbReference type="ARBA" id="ARBA00004324"/>
    </source>
</evidence>
<keyword evidence="14" id="KW-1185">Reference proteome</keyword>
<dbReference type="Pfam" id="PF11919">
    <property type="entry name" value="PSME4_C"/>
    <property type="match status" value="1"/>
</dbReference>
<dbReference type="GO" id="GO:0016504">
    <property type="term" value="F:peptidase activator activity"/>
    <property type="evidence" value="ECO:0007669"/>
    <property type="project" value="InterPro"/>
</dbReference>
<comment type="subcellular location">
    <subcellularLocation>
        <location evidence="2">Cytoplasm</location>
    </subcellularLocation>
    <subcellularLocation>
        <location evidence="1">Nucleus speckle</location>
    </subcellularLocation>
</comment>
<dbReference type="GO" id="GO:0005829">
    <property type="term" value="C:cytosol"/>
    <property type="evidence" value="ECO:0007669"/>
    <property type="project" value="TreeGrafter"/>
</dbReference>
<dbReference type="Gene3D" id="1.25.10.10">
    <property type="entry name" value="Leucine-rich Repeat Variant"/>
    <property type="match status" value="1"/>
</dbReference>
<evidence type="ECO:0000259" key="10">
    <source>
        <dbReference type="Pfam" id="PF11919"/>
    </source>
</evidence>
<dbReference type="PANTHER" id="PTHR32170:SF3">
    <property type="entry name" value="PROTEASOME ACTIVATOR COMPLEX SUBUNIT 4"/>
    <property type="match status" value="1"/>
</dbReference>
<evidence type="ECO:0000259" key="11">
    <source>
        <dbReference type="Pfam" id="PF16507"/>
    </source>
</evidence>
<dbReference type="InterPro" id="IPR055455">
    <property type="entry name" value="HEAT_PSME4"/>
</dbReference>
<protein>
    <submittedName>
        <fullName evidence="13">ARM repeat-containing</fullName>
    </submittedName>
</protein>
<comment type="caution">
    <text evidence="13">The sequence shown here is derived from an EMBL/GenBank/DDBJ whole genome shotgun (WGS) entry which is preliminary data.</text>
</comment>
<evidence type="ECO:0000256" key="6">
    <source>
        <dbReference type="ARBA" id="ARBA00022763"/>
    </source>
</evidence>
<evidence type="ECO:0000256" key="2">
    <source>
        <dbReference type="ARBA" id="ARBA00004496"/>
    </source>
</evidence>
<dbReference type="STRING" id="2282107.A0A286UQL1"/>
<evidence type="ECO:0000313" key="13">
    <source>
        <dbReference type="EMBL" id="PAV21876.1"/>
    </source>
</evidence>
<dbReference type="GO" id="GO:0070628">
    <property type="term" value="F:proteasome binding"/>
    <property type="evidence" value="ECO:0007669"/>
    <property type="project" value="InterPro"/>
</dbReference>
<feature type="domain" description="Proteasome activator complex subunit 4 C-terminal" evidence="10">
    <location>
        <begin position="1950"/>
        <end position="2037"/>
    </location>
</feature>
<dbReference type="EMBL" id="NBII01000002">
    <property type="protein sequence ID" value="PAV21876.1"/>
    <property type="molecule type" value="Genomic_DNA"/>
</dbReference>
<dbReference type="PANTHER" id="PTHR32170">
    <property type="entry name" value="PROTEASOME ACTIVATOR COMPLEX SUBUNIT 4"/>
    <property type="match status" value="1"/>
</dbReference>